<protein>
    <submittedName>
        <fullName evidence="1">Uncharacterized protein</fullName>
    </submittedName>
</protein>
<proteinExistence type="predicted"/>
<comment type="caution">
    <text evidence="1">The sequence shown here is derived from an EMBL/GenBank/DDBJ whole genome shotgun (WGS) entry which is preliminary data.</text>
</comment>
<organism evidence="1">
    <name type="scientific">Fusarium oxysporum (strain Fo5176)</name>
    <name type="common">Fusarium vascular wilt</name>
    <dbReference type="NCBI Taxonomy" id="660025"/>
    <lineage>
        <taxon>Eukaryota</taxon>
        <taxon>Fungi</taxon>
        <taxon>Dikarya</taxon>
        <taxon>Ascomycota</taxon>
        <taxon>Pezizomycotina</taxon>
        <taxon>Sordariomycetes</taxon>
        <taxon>Hypocreomycetidae</taxon>
        <taxon>Hypocreales</taxon>
        <taxon>Nectriaceae</taxon>
        <taxon>Fusarium</taxon>
        <taxon>Fusarium oxysporum species complex</taxon>
    </lineage>
</organism>
<reference evidence="1" key="1">
    <citation type="journal article" date="2012" name="Mol. Plant Microbe Interact.">
        <title>A highly conserved effector in Fusarium oxysporum is required for full virulence on Arabidopsis.</title>
        <authorList>
            <person name="Thatcher L.F."/>
            <person name="Gardiner D.M."/>
            <person name="Kazan K."/>
            <person name="Manners J."/>
        </authorList>
    </citation>
    <scope>NUCLEOTIDE SEQUENCE [LARGE SCALE GENOMIC DNA]</scope>
    <source>
        <strain evidence="1">Fo5176</strain>
    </source>
</reference>
<dbReference type="AlphaFoldDB" id="F9F790"/>
<gene>
    <name evidence="1" type="ORF">FOXB_02265</name>
</gene>
<sequence length="191" mass="21877">MCQPCRHSLAPQQHQIFRYSPICRQAKNGCMIHASVAAPRQREKPTALIPVGYQNCHLQCSPHTNSMTDIRSVEAGRIDTGNDFTAPDPWFCRLGSALHLKDIDGKKDFLRDLIALKYKVDPNNPDDSDDAQLRFIYIAFDRIVNYAKAVTTPDTISWNPLFEVNRKDLDKDMTKPFHFRFKLDRAAVRSD</sequence>
<evidence type="ECO:0000313" key="1">
    <source>
        <dbReference type="EMBL" id="EGU87219.1"/>
    </source>
</evidence>
<dbReference type="OrthoDB" id="5098016at2759"/>
<name>F9F790_FUSOF</name>
<dbReference type="EMBL" id="AFQF01000698">
    <property type="protein sequence ID" value="EGU87219.1"/>
    <property type="molecule type" value="Genomic_DNA"/>
</dbReference>
<dbReference type="STRING" id="660025.F9F790"/>
<accession>F9F790</accession>